<dbReference type="EMBL" id="CP036278">
    <property type="protein sequence ID" value="QDU55383.1"/>
    <property type="molecule type" value="Genomic_DNA"/>
</dbReference>
<sequence length="635" mass="70547" precursor="true">MKHAIRTIGVRLLAIVLSVQIVGHTQAAVPSSESLLPASTVAYLSVANPADLEQRFDRTQLGQFAQDPSLEPFVEQVRDSITEKMGDFRERIGITMDDLRGVAGGELAWSIVAREKGTAGSVLLVDTTGNAAARDALIKKIDSYLADRKATKDSVQASGQTITSYTVPAQNADDKTRYAAYFVAGDLLCVTDQLAVAEQLASRLGGTAPNPLKSLPEYAAVMSNCKDSGDFSDGHVRWFIQPFKLVDAIRTIRPRTREGEDRMAQFREQGFDAIQGIGGLIKVSPDAKRDFIHRTFIYAPAATGTEAGEKYRLAMNMFKTPNSSDMQLHNWTPRMIARYTTLNIDLLNAFDHFGTLFDSMIAGYPDAFETAMDRFKNDPFGPGIDFRNEIIASLGTRICAMTDYTLPIDTTSERFLVAIEVKPNKMATLQAAIAKYLEKDGYIKKELEGHDIWEFQPQEEEDFDIGLDGGLLDEPQEEEEQRLLTRSAVCASDGQLFIASDVEFLRLAFKQATENEALAESFDYQAVQAALENLAGGPQCSWTFTRTDEAMRPTYALLRENRLPQSESFFARMLNELLTPPEDQKNQLLREQKLDGSKLPSFELARRYFGPSGRTVRAEVDGWLMTGVLLNKAEN</sequence>
<evidence type="ECO:0000313" key="3">
    <source>
        <dbReference type="Proteomes" id="UP000315750"/>
    </source>
</evidence>
<dbReference type="KEGG" id="amuc:Pan181_15720"/>
<keyword evidence="3" id="KW-1185">Reference proteome</keyword>
<feature type="chain" id="PRO_5021827958" description="DUF3352 domain-containing protein" evidence="1">
    <location>
        <begin position="28"/>
        <end position="635"/>
    </location>
</feature>
<evidence type="ECO:0008006" key="4">
    <source>
        <dbReference type="Google" id="ProtNLM"/>
    </source>
</evidence>
<evidence type="ECO:0000313" key="2">
    <source>
        <dbReference type="EMBL" id="QDU55383.1"/>
    </source>
</evidence>
<organism evidence="2 3">
    <name type="scientific">Aeoliella mucimassa</name>
    <dbReference type="NCBI Taxonomy" id="2527972"/>
    <lineage>
        <taxon>Bacteria</taxon>
        <taxon>Pseudomonadati</taxon>
        <taxon>Planctomycetota</taxon>
        <taxon>Planctomycetia</taxon>
        <taxon>Pirellulales</taxon>
        <taxon>Lacipirellulaceae</taxon>
        <taxon>Aeoliella</taxon>
    </lineage>
</organism>
<evidence type="ECO:0000256" key="1">
    <source>
        <dbReference type="SAM" id="SignalP"/>
    </source>
</evidence>
<reference evidence="2 3" key="1">
    <citation type="submission" date="2019-02" db="EMBL/GenBank/DDBJ databases">
        <title>Deep-cultivation of Planctomycetes and their phenomic and genomic characterization uncovers novel biology.</title>
        <authorList>
            <person name="Wiegand S."/>
            <person name="Jogler M."/>
            <person name="Boedeker C."/>
            <person name="Pinto D."/>
            <person name="Vollmers J."/>
            <person name="Rivas-Marin E."/>
            <person name="Kohn T."/>
            <person name="Peeters S.H."/>
            <person name="Heuer A."/>
            <person name="Rast P."/>
            <person name="Oberbeckmann S."/>
            <person name="Bunk B."/>
            <person name="Jeske O."/>
            <person name="Meyerdierks A."/>
            <person name="Storesund J.E."/>
            <person name="Kallscheuer N."/>
            <person name="Luecker S."/>
            <person name="Lage O.M."/>
            <person name="Pohl T."/>
            <person name="Merkel B.J."/>
            <person name="Hornburger P."/>
            <person name="Mueller R.-W."/>
            <person name="Bruemmer F."/>
            <person name="Labrenz M."/>
            <person name="Spormann A.M."/>
            <person name="Op den Camp H."/>
            <person name="Overmann J."/>
            <person name="Amann R."/>
            <person name="Jetten M.S.M."/>
            <person name="Mascher T."/>
            <person name="Medema M.H."/>
            <person name="Devos D.P."/>
            <person name="Kaster A.-K."/>
            <person name="Ovreas L."/>
            <person name="Rohde M."/>
            <person name="Galperin M.Y."/>
            <person name="Jogler C."/>
        </authorList>
    </citation>
    <scope>NUCLEOTIDE SEQUENCE [LARGE SCALE GENOMIC DNA]</scope>
    <source>
        <strain evidence="2 3">Pan181</strain>
    </source>
</reference>
<dbReference type="InterPro" id="IPR021787">
    <property type="entry name" value="DUF3352"/>
</dbReference>
<feature type="signal peptide" evidence="1">
    <location>
        <begin position="1"/>
        <end position="27"/>
    </location>
</feature>
<keyword evidence="1" id="KW-0732">Signal</keyword>
<protein>
    <recommendedName>
        <fullName evidence="4">DUF3352 domain-containing protein</fullName>
    </recommendedName>
</protein>
<dbReference type="Pfam" id="PF11832">
    <property type="entry name" value="DUF3352"/>
    <property type="match status" value="1"/>
</dbReference>
<gene>
    <name evidence="2" type="ORF">Pan181_15720</name>
</gene>
<accession>A0A518AKW8</accession>
<dbReference type="AlphaFoldDB" id="A0A518AKW8"/>
<proteinExistence type="predicted"/>
<name>A0A518AKW8_9BACT</name>
<dbReference type="Proteomes" id="UP000315750">
    <property type="component" value="Chromosome"/>
</dbReference>